<keyword evidence="4" id="KW-0547">Nucleotide-binding</keyword>
<dbReference type="EMBL" id="NZBD01000007">
    <property type="protein sequence ID" value="MAG18105.1"/>
    <property type="molecule type" value="Genomic_DNA"/>
</dbReference>
<comment type="caution">
    <text evidence="8">The sequence shown here is derived from an EMBL/GenBank/DDBJ whole genome shotgun (WGS) entry which is preliminary data.</text>
</comment>
<dbReference type="EC" id="2.7.6.1" evidence="1"/>
<feature type="domain" description="Ribose-phosphate pyrophosphokinase N-terminal" evidence="7">
    <location>
        <begin position="1"/>
        <end position="115"/>
    </location>
</feature>
<dbReference type="GO" id="GO:0004749">
    <property type="term" value="F:ribose phosphate diphosphokinase activity"/>
    <property type="evidence" value="ECO:0007669"/>
    <property type="project" value="UniProtKB-EC"/>
</dbReference>
<dbReference type="AlphaFoldDB" id="A0A2D6LPJ6"/>
<evidence type="ECO:0000256" key="2">
    <source>
        <dbReference type="ARBA" id="ARBA00022679"/>
    </source>
</evidence>
<evidence type="ECO:0000313" key="9">
    <source>
        <dbReference type="Proteomes" id="UP000226712"/>
    </source>
</evidence>
<evidence type="ECO:0000256" key="3">
    <source>
        <dbReference type="ARBA" id="ARBA00022727"/>
    </source>
</evidence>
<accession>A0A2D6LPJ6</accession>
<dbReference type="FunFam" id="3.40.50.2020:FF:000014">
    <property type="entry name" value="Ribose-phosphate pyrophosphokinase 1"/>
    <property type="match status" value="1"/>
</dbReference>
<dbReference type="InterPro" id="IPR029057">
    <property type="entry name" value="PRTase-like"/>
</dbReference>
<dbReference type="PANTHER" id="PTHR10210:SF32">
    <property type="entry name" value="RIBOSE-PHOSPHATE PYROPHOSPHOKINASE 2"/>
    <property type="match status" value="1"/>
</dbReference>
<evidence type="ECO:0000256" key="4">
    <source>
        <dbReference type="ARBA" id="ARBA00022741"/>
    </source>
</evidence>
<dbReference type="GO" id="GO:0005737">
    <property type="term" value="C:cytoplasm"/>
    <property type="evidence" value="ECO:0007669"/>
    <property type="project" value="TreeGrafter"/>
</dbReference>
<dbReference type="GO" id="GO:0000287">
    <property type="term" value="F:magnesium ion binding"/>
    <property type="evidence" value="ECO:0007669"/>
    <property type="project" value="InterPro"/>
</dbReference>
<dbReference type="SUPFAM" id="SSF53271">
    <property type="entry name" value="PRTase-like"/>
    <property type="match status" value="1"/>
</dbReference>
<feature type="non-terminal residue" evidence="8">
    <location>
        <position position="153"/>
    </location>
</feature>
<dbReference type="GO" id="GO:0006164">
    <property type="term" value="P:purine nucleotide biosynthetic process"/>
    <property type="evidence" value="ECO:0007669"/>
    <property type="project" value="TreeGrafter"/>
</dbReference>
<dbReference type="InterPro" id="IPR029099">
    <property type="entry name" value="Pribosyltran_N"/>
</dbReference>
<dbReference type="NCBIfam" id="TIGR01251">
    <property type="entry name" value="ribP_PPkin"/>
    <property type="match status" value="1"/>
</dbReference>
<gene>
    <name evidence="8" type="ORF">CL944_01370</name>
</gene>
<evidence type="ECO:0000256" key="1">
    <source>
        <dbReference type="ARBA" id="ARBA00013247"/>
    </source>
</evidence>
<dbReference type="GO" id="GO:0016301">
    <property type="term" value="F:kinase activity"/>
    <property type="evidence" value="ECO:0007669"/>
    <property type="project" value="UniProtKB-KW"/>
</dbReference>
<organism evidence="8 9">
    <name type="scientific">Candidatus Iainarchaeum sp</name>
    <dbReference type="NCBI Taxonomy" id="3101447"/>
    <lineage>
        <taxon>Archaea</taxon>
        <taxon>Candidatus Iainarchaeota</taxon>
        <taxon>Candidatus Iainarchaeia</taxon>
        <taxon>Candidatus Iainarchaeales</taxon>
        <taxon>Candidatus Iainarchaeaceae</taxon>
        <taxon>Candidatus Iainarchaeum</taxon>
    </lineage>
</organism>
<protein>
    <recommendedName>
        <fullName evidence="1">ribose-phosphate diphosphokinase</fullName>
        <ecNumber evidence="1">2.7.6.1</ecNumber>
    </recommendedName>
</protein>
<dbReference type="Gene3D" id="3.40.50.2020">
    <property type="match status" value="1"/>
</dbReference>
<evidence type="ECO:0000313" key="8">
    <source>
        <dbReference type="EMBL" id="MAG18105.1"/>
    </source>
</evidence>
<keyword evidence="5" id="KW-0418">Kinase</keyword>
<sequence length="153" mass="17365">MIVFPMSNSLELGKSIAKKSNSKLGKLKSELFPDGEFHMQFIESVRGKTIVLVQSLSPNPNDTLMELYFAGRTAKELGAAKVIGVIPYLAYMRQDKRFNRGECVSNHLMAHLLNTSLDRVITVDPHLHRVHNLTELFHIERQKITANEDIAEY</sequence>
<dbReference type="Pfam" id="PF13793">
    <property type="entry name" value="Pribosyltran_N"/>
    <property type="match status" value="1"/>
</dbReference>
<name>A0A2D6LPJ6_9ARCH</name>
<evidence type="ECO:0000256" key="5">
    <source>
        <dbReference type="ARBA" id="ARBA00022777"/>
    </source>
</evidence>
<evidence type="ECO:0000256" key="6">
    <source>
        <dbReference type="ARBA" id="ARBA00022840"/>
    </source>
</evidence>
<dbReference type="SMART" id="SM01400">
    <property type="entry name" value="Pribosyltran_N"/>
    <property type="match status" value="1"/>
</dbReference>
<proteinExistence type="predicted"/>
<keyword evidence="3" id="KW-0545">Nucleotide biosynthesis</keyword>
<dbReference type="PANTHER" id="PTHR10210">
    <property type="entry name" value="RIBOSE-PHOSPHATE DIPHOSPHOKINASE FAMILY MEMBER"/>
    <property type="match status" value="1"/>
</dbReference>
<evidence type="ECO:0000259" key="7">
    <source>
        <dbReference type="Pfam" id="PF13793"/>
    </source>
</evidence>
<keyword evidence="2 8" id="KW-0808">Transferase</keyword>
<dbReference type="GO" id="GO:0006015">
    <property type="term" value="P:5-phosphoribose 1-diphosphate biosynthetic process"/>
    <property type="evidence" value="ECO:0007669"/>
    <property type="project" value="TreeGrafter"/>
</dbReference>
<dbReference type="GO" id="GO:0005524">
    <property type="term" value="F:ATP binding"/>
    <property type="evidence" value="ECO:0007669"/>
    <property type="project" value="UniProtKB-KW"/>
</dbReference>
<dbReference type="Proteomes" id="UP000226712">
    <property type="component" value="Unassembled WGS sequence"/>
</dbReference>
<dbReference type="InterPro" id="IPR005946">
    <property type="entry name" value="Rib-P_diPkinase"/>
</dbReference>
<dbReference type="GO" id="GO:0002189">
    <property type="term" value="C:ribose phosphate diphosphokinase complex"/>
    <property type="evidence" value="ECO:0007669"/>
    <property type="project" value="TreeGrafter"/>
</dbReference>
<keyword evidence="6" id="KW-0067">ATP-binding</keyword>
<reference evidence="9" key="1">
    <citation type="submission" date="2017-09" db="EMBL/GenBank/DDBJ databases">
        <title>The Reconstruction of 2,631 Draft Metagenome-Assembled Genomes from the Global Oceans.</title>
        <authorList>
            <person name="Tully B.J."/>
            <person name="Graham E.D."/>
            <person name="Heidelberg J.F."/>
        </authorList>
    </citation>
    <scope>NUCLEOTIDE SEQUENCE [LARGE SCALE GENOMIC DNA]</scope>
</reference>